<gene>
    <name evidence="1" type="ORF">CLIB1444_11S01596</name>
</gene>
<protein>
    <submittedName>
        <fullName evidence="1">Uncharacterized protein</fullName>
    </submittedName>
</protein>
<proteinExistence type="predicted"/>
<keyword evidence="2" id="KW-1185">Reference proteome</keyword>
<dbReference type="Proteomes" id="UP001152531">
    <property type="component" value="Unassembled WGS sequence"/>
</dbReference>
<dbReference type="EMBL" id="CALSDN010000011">
    <property type="protein sequence ID" value="CAH6722809.1"/>
    <property type="molecule type" value="Genomic_DNA"/>
</dbReference>
<organism evidence="1 2">
    <name type="scientific">[Candida] jaroonii</name>
    <dbReference type="NCBI Taxonomy" id="467808"/>
    <lineage>
        <taxon>Eukaryota</taxon>
        <taxon>Fungi</taxon>
        <taxon>Dikarya</taxon>
        <taxon>Ascomycota</taxon>
        <taxon>Saccharomycotina</taxon>
        <taxon>Pichiomycetes</taxon>
        <taxon>Debaryomycetaceae</taxon>
        <taxon>Yamadazyma</taxon>
    </lineage>
</organism>
<comment type="caution">
    <text evidence="1">The sequence shown here is derived from an EMBL/GenBank/DDBJ whole genome shotgun (WGS) entry which is preliminary data.</text>
</comment>
<sequence>MPFTKIFHKKSKKSLNIGPPTLVPNTKDNSKLLNLVSPNPQIVKVSSPLNVPVEDKKIESKIQKSKSTGFLNIFHKKESKNTVLSTKPSINTLPNNNQTITKDEFIIPKENERFSETIFEDRIRYSLQRKAEEVKAKNPPMDYKRRPMVFTDSAVNLNDLPHSTEIDIECDDNFQQNRYNVYQNNDSMINNFHYSKLIENSILNDLSSLDSLPIEENQPLISSETDNEKENSYLQQSPSIMHKKMSFPSSNFTPGMGIRMKSIAPIEPTIESRGRDYKESEAELKFISDQSTTLNSRSTSASNSVLNFKTSRLSKIKKNGSVNSAIYSNTNGKNHSNQLTPRNSAISLSKTLIPKLLRSSSNLKSDDILNDELSYSVGDKKSLSEENEDPTISCSNSNTNTHSNNYSEFDTIKDVNIQVIKNYNKNSSKLRVVSSSPVRSHGKSPSINSRKSVTETPKIAETKFLNENIDEILENRMLENDEDIDYFKPSNPVNLIKKDEVYREEMLSLIERHSLMVSKKQEEINHLRNLLQQERRMTSFLSLASSPQQRHETTPSSSPKLPNSPDFNGNRKMIRKKFIPIDITLTQESKPNNFVPYNRNTMHLLPPFETSPKEQRVRSSHSIPNKLNINDIHGSADDFIPKPFHNPKAFSPRQQNLEFFDNVSEETKIESTDNLHDIQPLKRMSLASKHSSINSNSSAYYTAFDESFESIELLGDPVIIDKIVESDNENEVYHYHKNSTPVNIIEFPKQARDFSGSTTMSSVMSKVRNNSNDSILSSFLLTPDTEEFDIIKK</sequence>
<name>A0ACA9YCK8_9ASCO</name>
<reference evidence="1" key="1">
    <citation type="submission" date="2022-06" db="EMBL/GenBank/DDBJ databases">
        <authorList>
            <person name="Legras J.-L."/>
            <person name="Devillers H."/>
            <person name="Grondin C."/>
        </authorList>
    </citation>
    <scope>NUCLEOTIDE SEQUENCE</scope>
    <source>
        <strain evidence="1">CLIB 1444</strain>
    </source>
</reference>
<evidence type="ECO:0000313" key="2">
    <source>
        <dbReference type="Proteomes" id="UP001152531"/>
    </source>
</evidence>
<accession>A0ACA9YCK8</accession>
<evidence type="ECO:0000313" key="1">
    <source>
        <dbReference type="EMBL" id="CAH6722809.1"/>
    </source>
</evidence>